<dbReference type="Proteomes" id="UP000053825">
    <property type="component" value="Unassembled WGS sequence"/>
</dbReference>
<dbReference type="EMBL" id="KQ414646">
    <property type="protein sequence ID" value="KOC66426.1"/>
    <property type="molecule type" value="Genomic_DNA"/>
</dbReference>
<proteinExistence type="predicted"/>
<feature type="compositionally biased region" description="Acidic residues" evidence="1">
    <location>
        <begin position="39"/>
        <end position="48"/>
    </location>
</feature>
<organism evidence="2 3">
    <name type="scientific">Habropoda laboriosa</name>
    <dbReference type="NCBI Taxonomy" id="597456"/>
    <lineage>
        <taxon>Eukaryota</taxon>
        <taxon>Metazoa</taxon>
        <taxon>Ecdysozoa</taxon>
        <taxon>Arthropoda</taxon>
        <taxon>Hexapoda</taxon>
        <taxon>Insecta</taxon>
        <taxon>Pterygota</taxon>
        <taxon>Neoptera</taxon>
        <taxon>Endopterygota</taxon>
        <taxon>Hymenoptera</taxon>
        <taxon>Apocrita</taxon>
        <taxon>Aculeata</taxon>
        <taxon>Apoidea</taxon>
        <taxon>Anthophila</taxon>
        <taxon>Apidae</taxon>
        <taxon>Habropoda</taxon>
    </lineage>
</organism>
<protein>
    <submittedName>
        <fullName evidence="2">Uncharacterized protein</fullName>
    </submittedName>
</protein>
<keyword evidence="3" id="KW-1185">Reference proteome</keyword>
<name>A0A0L7R6P8_9HYME</name>
<gene>
    <name evidence="2" type="ORF">WH47_08819</name>
</gene>
<feature type="region of interest" description="Disordered" evidence="1">
    <location>
        <begin position="83"/>
        <end position="103"/>
    </location>
</feature>
<evidence type="ECO:0000313" key="2">
    <source>
        <dbReference type="EMBL" id="KOC66426.1"/>
    </source>
</evidence>
<sequence>MRRGYYLKFGRRRAKEGTCGRGGEEARNGENVNAINEAREEEEEEEEDGGRASGCSSCYGTAAKKKTPAANGCAKWMATSRPSSTVRGEVFEPPPLDRGGGMGVVGKETQCAEVKCQRARLRGEFVAGAWLEPNAMDAMDFWRSENGVYGLVVVQEEA</sequence>
<accession>A0A0L7R6P8</accession>
<feature type="compositionally biased region" description="Basic and acidic residues" evidence="1">
    <location>
        <begin position="16"/>
        <end position="28"/>
    </location>
</feature>
<evidence type="ECO:0000313" key="3">
    <source>
        <dbReference type="Proteomes" id="UP000053825"/>
    </source>
</evidence>
<feature type="region of interest" description="Disordered" evidence="1">
    <location>
        <begin position="16"/>
        <end position="54"/>
    </location>
</feature>
<evidence type="ECO:0000256" key="1">
    <source>
        <dbReference type="SAM" id="MobiDB-lite"/>
    </source>
</evidence>
<dbReference type="AlphaFoldDB" id="A0A0L7R6P8"/>
<reference evidence="2 3" key="1">
    <citation type="submission" date="2015-07" db="EMBL/GenBank/DDBJ databases">
        <title>The genome of Habropoda laboriosa.</title>
        <authorList>
            <person name="Pan H."/>
            <person name="Kapheim K."/>
        </authorList>
    </citation>
    <scope>NUCLEOTIDE SEQUENCE [LARGE SCALE GENOMIC DNA]</scope>
    <source>
        <strain evidence="2">0110345459</strain>
    </source>
</reference>